<dbReference type="GO" id="GO:0043565">
    <property type="term" value="F:sequence-specific DNA binding"/>
    <property type="evidence" value="ECO:0007669"/>
    <property type="project" value="InterPro"/>
</dbReference>
<dbReference type="Gene3D" id="1.10.10.60">
    <property type="entry name" value="Homeodomain-like"/>
    <property type="match status" value="1"/>
</dbReference>
<dbReference type="PRINTS" id="PR01590">
    <property type="entry name" value="HTHFIS"/>
</dbReference>
<protein>
    <recommendedName>
        <fullName evidence="1">DNA binding HTH domain-containing protein</fullName>
    </recommendedName>
</protein>
<dbReference type="SUPFAM" id="SSF46689">
    <property type="entry name" value="Homeodomain-like"/>
    <property type="match status" value="1"/>
</dbReference>
<dbReference type="AlphaFoldDB" id="A0A0H5QFJ7"/>
<reference evidence="2" key="1">
    <citation type="submission" date="2015-06" db="EMBL/GenBank/DDBJ databases">
        <authorList>
            <person name="Joergensen T."/>
        </authorList>
    </citation>
    <scope>NUCLEOTIDE SEQUENCE</scope>
    <source>
        <strain evidence="2">RGRH0363</strain>
    </source>
</reference>
<evidence type="ECO:0000313" key="2">
    <source>
        <dbReference type="EMBL" id="CRY94807.1"/>
    </source>
</evidence>
<sequence>MYDHGAQVKLTKDTDTDFTYWDVEEVKDETPSSPTEKALVTNPATTAIEPQHTSVSLNELERDTIIRTLEACNGRRKATAERLGISERTLYRKIKEYGLE</sequence>
<feature type="domain" description="DNA binding HTH" evidence="1">
    <location>
        <begin position="57"/>
        <end position="97"/>
    </location>
</feature>
<organism evidence="2">
    <name type="scientific">uncultured prokaryote</name>
    <dbReference type="NCBI Taxonomy" id="198431"/>
    <lineage>
        <taxon>unclassified sequences</taxon>
        <taxon>environmental samples</taxon>
    </lineage>
</organism>
<evidence type="ECO:0000259" key="1">
    <source>
        <dbReference type="Pfam" id="PF02954"/>
    </source>
</evidence>
<proteinExistence type="predicted"/>
<reference evidence="2" key="2">
    <citation type="submission" date="2015-07" db="EMBL/GenBank/DDBJ databases">
        <title>Plasmids, circular viruses and viroids from rat gut.</title>
        <authorList>
            <person name="Jorgensen T.J."/>
            <person name="Hansen M.A."/>
            <person name="Xu Z."/>
            <person name="Tabak M.A."/>
            <person name="Sorensen S.J."/>
            <person name="Hansen L.H."/>
        </authorList>
    </citation>
    <scope>NUCLEOTIDE SEQUENCE</scope>
    <source>
        <strain evidence="2">RGRH0363</strain>
    </source>
</reference>
<dbReference type="Pfam" id="PF02954">
    <property type="entry name" value="HTH_8"/>
    <property type="match status" value="1"/>
</dbReference>
<dbReference type="EMBL" id="LN853023">
    <property type="protein sequence ID" value="CRY94807.1"/>
    <property type="molecule type" value="Genomic_DNA"/>
</dbReference>
<dbReference type="InterPro" id="IPR009057">
    <property type="entry name" value="Homeodomain-like_sf"/>
</dbReference>
<name>A0A0H5QFJ7_9ZZZZ</name>
<accession>A0A0H5QFJ7</accession>
<dbReference type="InterPro" id="IPR002197">
    <property type="entry name" value="HTH_Fis"/>
</dbReference>